<dbReference type="HOGENOM" id="CLU_3284782_0_0_10"/>
<dbReference type="EMBL" id="ABWZ01000073">
    <property type="protein sequence ID" value="EEB23851.1"/>
    <property type="molecule type" value="Genomic_DNA"/>
</dbReference>
<evidence type="ECO:0000313" key="1">
    <source>
        <dbReference type="EMBL" id="EEB23851.1"/>
    </source>
</evidence>
<gene>
    <name evidence="1" type="ORF">BACDOR_03737</name>
</gene>
<accession>B6W2E8</accession>
<reference evidence="1 2" key="1">
    <citation type="submission" date="2008-10" db="EMBL/GenBank/DDBJ databases">
        <title>Draft genome sequence of Bacteroides dorei (DSM 17855).</title>
        <authorList>
            <person name="Sudarsanam P."/>
            <person name="Ley R."/>
            <person name="Guruge J."/>
            <person name="Turnbaugh P.J."/>
            <person name="Mahowald M."/>
            <person name="Liep D."/>
            <person name="Gordon J."/>
        </authorList>
    </citation>
    <scope>NUCLEOTIDE SEQUENCE [LARGE SCALE GENOMIC DNA]</scope>
    <source>
        <strain evidence="1 2">DSM 17855</strain>
    </source>
</reference>
<reference evidence="1 2" key="2">
    <citation type="submission" date="2008-10" db="EMBL/GenBank/DDBJ databases">
        <authorList>
            <person name="Fulton L."/>
            <person name="Clifton S."/>
            <person name="Fulton B."/>
            <person name="Xu J."/>
            <person name="Minx P."/>
            <person name="Pepin K.H."/>
            <person name="Johnson M."/>
            <person name="Thiruvilangam P."/>
            <person name="Bhonagiri V."/>
            <person name="Nash W.E."/>
            <person name="Mardis E.R."/>
            <person name="Wilson R.K."/>
        </authorList>
    </citation>
    <scope>NUCLEOTIDE SEQUENCE [LARGE SCALE GENOMIC DNA]</scope>
    <source>
        <strain evidence="1 2">DSM 17855</strain>
    </source>
</reference>
<name>B6W2E8_9BACT</name>
<evidence type="ECO:0000313" key="2">
    <source>
        <dbReference type="Proteomes" id="UP000004849"/>
    </source>
</evidence>
<dbReference type="AlphaFoldDB" id="B6W2E8"/>
<proteinExistence type="predicted"/>
<protein>
    <submittedName>
        <fullName evidence="1">Uncharacterized protein</fullName>
    </submittedName>
</protein>
<organism evidence="1 2">
    <name type="scientific">Phocaeicola dorei DSM 17855</name>
    <dbReference type="NCBI Taxonomy" id="483217"/>
    <lineage>
        <taxon>Bacteria</taxon>
        <taxon>Pseudomonadati</taxon>
        <taxon>Bacteroidota</taxon>
        <taxon>Bacteroidia</taxon>
        <taxon>Bacteroidales</taxon>
        <taxon>Bacteroidaceae</taxon>
        <taxon>Phocaeicola</taxon>
    </lineage>
</organism>
<sequence>MTGAKSSFKIIYEKNWAILAGCYPKSAFLMKSPTFISHKE</sequence>
<dbReference type="Proteomes" id="UP000004849">
    <property type="component" value="Unassembled WGS sequence"/>
</dbReference>